<reference evidence="1" key="1">
    <citation type="submission" date="2023-04" db="EMBL/GenBank/DDBJ databases">
        <title>Sphingomonas sp. MAHUQ-71 isolated from rice field.</title>
        <authorList>
            <person name="Huq M.A."/>
        </authorList>
    </citation>
    <scope>NUCLEOTIDE SEQUENCE</scope>
    <source>
        <strain evidence="1">MAHUQ-71</strain>
    </source>
</reference>
<comment type="caution">
    <text evidence="1">The sequence shown here is derived from an EMBL/GenBank/DDBJ whole genome shotgun (WGS) entry which is preliminary data.</text>
</comment>
<proteinExistence type="predicted"/>
<gene>
    <name evidence="1" type="ORF">QGN17_15590</name>
</gene>
<name>A0ABT6N4X7_9SPHN</name>
<evidence type="ECO:0000313" key="1">
    <source>
        <dbReference type="EMBL" id="MDH7640160.1"/>
    </source>
</evidence>
<keyword evidence="2" id="KW-1185">Reference proteome</keyword>
<sequence length="47" mass="5153">MAARTDSFTLIGRRMRKGAPLPASEEMPSIAEVLRRVDLAIAQRKAA</sequence>
<dbReference type="Proteomes" id="UP001160625">
    <property type="component" value="Unassembled WGS sequence"/>
</dbReference>
<accession>A0ABT6N4X7</accession>
<evidence type="ECO:0000313" key="2">
    <source>
        <dbReference type="Proteomes" id="UP001160625"/>
    </source>
</evidence>
<protein>
    <submittedName>
        <fullName evidence="1">Uncharacterized protein</fullName>
    </submittedName>
</protein>
<dbReference type="RefSeq" id="WP_281045520.1">
    <property type="nucleotide sequence ID" value="NZ_JARYGZ010000002.1"/>
</dbReference>
<organism evidence="1 2">
    <name type="scientific">Sphingomonas oryzagri</name>
    <dbReference type="NCBI Taxonomy" id="3042314"/>
    <lineage>
        <taxon>Bacteria</taxon>
        <taxon>Pseudomonadati</taxon>
        <taxon>Pseudomonadota</taxon>
        <taxon>Alphaproteobacteria</taxon>
        <taxon>Sphingomonadales</taxon>
        <taxon>Sphingomonadaceae</taxon>
        <taxon>Sphingomonas</taxon>
    </lineage>
</organism>
<dbReference type="EMBL" id="JARYGZ010000002">
    <property type="protein sequence ID" value="MDH7640160.1"/>
    <property type="molecule type" value="Genomic_DNA"/>
</dbReference>